<evidence type="ECO:0000256" key="3">
    <source>
        <dbReference type="SAM" id="SignalP"/>
    </source>
</evidence>
<evidence type="ECO:0000313" key="5">
    <source>
        <dbReference type="Proteomes" id="UP001634394"/>
    </source>
</evidence>
<feature type="region of interest" description="Disordered" evidence="1">
    <location>
        <begin position="586"/>
        <end position="607"/>
    </location>
</feature>
<keyword evidence="5" id="KW-1185">Reference proteome</keyword>
<keyword evidence="3" id="KW-0732">Signal</keyword>
<sequence length="656" mass="75334">MDIATRIPLFLMLCGNVHTGDLDLAEGNNATIYIDIPKWDGKTLLEINFYSYTSNQHFTNILLYIQMDGQNGSISINRNYTGRIESVVHNNTHFSFLLLNVMFNDSGNYTIQENANVKRITSVLVTRRKYVAHIWEPMLLSFKVYEKSMSFIKVDILNFKRSQPVVIYNLINASCTYRDVVSVENCVLINREFVFVIPEIGWLHKGSYFAWDDKDRLLDSIFLDIQGKTTTGLRSSLNIVKESWFIISALGISILVTYLVVVALWKLRGRREMTNRENCPSRNGIQAINHCSNNAFIQEGTRRVLIKQNSNDLTELMTNRLQPRFKLNDQNMCERGIGCAMSSVNSRCSLHIDSSLSSAETIQSGSTHRYDYAHDIDELVSDCQSKQHYIRSKLLDTNSISGKSLTSFDYNDVVQNRFMPLRPPAPEPVLKKKQNQTTIVANSFYSHKQVNKRWIRSTEPSLLFAKKSNQGTIESRRTRSRENLSLKCTNGLSSPSFVHIEKDFAKKDVDSPIKDKKEKWLESKVVKCLPEPYQFRDSKRIGASQCSRDDNPGDDYDQTYAMEKKNRRSWSNDALYGNQICNTKASRSRRFSDNSKSGSASQCSGSDYPGDDYDQVYAMEKRHGRSRSNDALYRDRSFHTIYQPLRPFSANLLKRH</sequence>
<dbReference type="Proteomes" id="UP001634394">
    <property type="component" value="Unassembled WGS sequence"/>
</dbReference>
<keyword evidence="2" id="KW-1133">Transmembrane helix</keyword>
<accession>A0ABD3XNK0</accession>
<evidence type="ECO:0000313" key="4">
    <source>
        <dbReference type="EMBL" id="KAL3886540.1"/>
    </source>
</evidence>
<feature type="compositionally biased region" description="Low complexity" evidence="1">
    <location>
        <begin position="595"/>
        <end position="606"/>
    </location>
</feature>
<dbReference type="EMBL" id="JBJQND010000002">
    <property type="protein sequence ID" value="KAL3886540.1"/>
    <property type="molecule type" value="Genomic_DNA"/>
</dbReference>
<name>A0ABD3XNK0_SINWO</name>
<organism evidence="4 5">
    <name type="scientific">Sinanodonta woodiana</name>
    <name type="common">Chinese pond mussel</name>
    <name type="synonym">Anodonta woodiana</name>
    <dbReference type="NCBI Taxonomy" id="1069815"/>
    <lineage>
        <taxon>Eukaryota</taxon>
        <taxon>Metazoa</taxon>
        <taxon>Spiralia</taxon>
        <taxon>Lophotrochozoa</taxon>
        <taxon>Mollusca</taxon>
        <taxon>Bivalvia</taxon>
        <taxon>Autobranchia</taxon>
        <taxon>Heteroconchia</taxon>
        <taxon>Palaeoheterodonta</taxon>
        <taxon>Unionida</taxon>
        <taxon>Unionoidea</taxon>
        <taxon>Unionidae</taxon>
        <taxon>Unioninae</taxon>
        <taxon>Sinanodonta</taxon>
    </lineage>
</organism>
<keyword evidence="2" id="KW-0472">Membrane</keyword>
<feature type="signal peptide" evidence="3">
    <location>
        <begin position="1"/>
        <end position="19"/>
    </location>
</feature>
<evidence type="ECO:0000256" key="1">
    <source>
        <dbReference type="SAM" id="MobiDB-lite"/>
    </source>
</evidence>
<dbReference type="AlphaFoldDB" id="A0ABD3XNK0"/>
<keyword evidence="2" id="KW-0812">Transmembrane</keyword>
<gene>
    <name evidence="4" type="ORF">ACJMK2_026525</name>
</gene>
<feature type="chain" id="PRO_5044809110" evidence="3">
    <location>
        <begin position="20"/>
        <end position="656"/>
    </location>
</feature>
<proteinExistence type="predicted"/>
<reference evidence="4 5" key="1">
    <citation type="submission" date="2024-11" db="EMBL/GenBank/DDBJ databases">
        <title>Chromosome-level genome assembly of the freshwater bivalve Anodonta woodiana.</title>
        <authorList>
            <person name="Chen X."/>
        </authorList>
    </citation>
    <scope>NUCLEOTIDE SEQUENCE [LARGE SCALE GENOMIC DNA]</scope>
    <source>
        <strain evidence="4">MN2024</strain>
        <tissue evidence="4">Gills</tissue>
    </source>
</reference>
<comment type="caution">
    <text evidence="4">The sequence shown here is derived from an EMBL/GenBank/DDBJ whole genome shotgun (WGS) entry which is preliminary data.</text>
</comment>
<feature type="transmembrane region" description="Helical" evidence="2">
    <location>
        <begin position="244"/>
        <end position="265"/>
    </location>
</feature>
<evidence type="ECO:0000256" key="2">
    <source>
        <dbReference type="SAM" id="Phobius"/>
    </source>
</evidence>
<protein>
    <submittedName>
        <fullName evidence="4">Uncharacterized protein</fullName>
    </submittedName>
</protein>